<dbReference type="Proteomes" id="UP001057702">
    <property type="component" value="Unassembled WGS sequence"/>
</dbReference>
<dbReference type="RefSeq" id="WP_255922799.1">
    <property type="nucleotide sequence ID" value="NZ_JANFNG010000026.1"/>
</dbReference>
<dbReference type="EMBL" id="JANFNG010000026">
    <property type="protein sequence ID" value="MCQ4083797.1"/>
    <property type="molecule type" value="Genomic_DNA"/>
</dbReference>
<accession>A0ABT1Q4V9</accession>
<gene>
    <name evidence="2" type="ORF">NGB36_25190</name>
</gene>
<feature type="compositionally biased region" description="Low complexity" evidence="1">
    <location>
        <begin position="165"/>
        <end position="179"/>
    </location>
</feature>
<feature type="region of interest" description="Disordered" evidence="1">
    <location>
        <begin position="165"/>
        <end position="196"/>
    </location>
</feature>
<evidence type="ECO:0008006" key="4">
    <source>
        <dbReference type="Google" id="ProtNLM"/>
    </source>
</evidence>
<proteinExistence type="predicted"/>
<protein>
    <recommendedName>
        <fullName evidence="4">Histidine kinase/HSP90-like ATPase domain-containing protein</fullName>
    </recommendedName>
</protein>
<name>A0ABT1Q4V9_9ACTN</name>
<sequence>MVKQLAASARLPLSDPRRSSLDVSWSFSLRRTPGSDELATRMTLAALTTVGGAQAACERIAEATGLACRYVLDYGFARRYRVTVGLDESRCAVSVTDYGYDQPAAPPGGTPEVPTPSYETTRLCQELSECATDGMKLDGIQVHHALDGAVLVRFRAGLPIAPVSPVSPIVSEPPSADDAGPPPVAPDTSRSPGARG</sequence>
<comment type="caution">
    <text evidence="2">The sequence shown here is derived from an EMBL/GenBank/DDBJ whole genome shotgun (WGS) entry which is preliminary data.</text>
</comment>
<organism evidence="2 3">
    <name type="scientific">Streptomyces humicola</name>
    <dbReference type="NCBI Taxonomy" id="2953240"/>
    <lineage>
        <taxon>Bacteria</taxon>
        <taxon>Bacillati</taxon>
        <taxon>Actinomycetota</taxon>
        <taxon>Actinomycetes</taxon>
        <taxon>Kitasatosporales</taxon>
        <taxon>Streptomycetaceae</taxon>
        <taxon>Streptomyces</taxon>
    </lineage>
</organism>
<evidence type="ECO:0000313" key="2">
    <source>
        <dbReference type="EMBL" id="MCQ4083797.1"/>
    </source>
</evidence>
<evidence type="ECO:0000313" key="3">
    <source>
        <dbReference type="Proteomes" id="UP001057702"/>
    </source>
</evidence>
<keyword evidence="3" id="KW-1185">Reference proteome</keyword>
<reference evidence="2" key="1">
    <citation type="submission" date="2022-06" db="EMBL/GenBank/DDBJ databases">
        <title>Draft genome sequence of Streptomyces sp. RB6PN25 isolated from peat swamp forest in Thailand.</title>
        <authorList>
            <person name="Duangmal K."/>
            <person name="Klaysubun C."/>
        </authorList>
    </citation>
    <scope>NUCLEOTIDE SEQUENCE</scope>
    <source>
        <strain evidence="2">RB6PN25</strain>
    </source>
</reference>
<evidence type="ECO:0000256" key="1">
    <source>
        <dbReference type="SAM" id="MobiDB-lite"/>
    </source>
</evidence>